<feature type="binding site" evidence="8">
    <location>
        <position position="179"/>
    </location>
    <ligand>
        <name>Zn(2+)</name>
        <dbReference type="ChEBI" id="CHEBI:29105"/>
        <label>2</label>
    </ligand>
</feature>
<feature type="binding site" evidence="8">
    <location>
        <position position="179"/>
    </location>
    <ligand>
        <name>Zn(2+)</name>
        <dbReference type="ChEBI" id="CHEBI:29105"/>
        <label>1</label>
    </ligand>
</feature>
<dbReference type="InterPro" id="IPR008007">
    <property type="entry name" value="Peptidase_M42"/>
</dbReference>
<gene>
    <name evidence="9" type="primary">sgcX</name>
    <name evidence="9" type="ORF">GCM10011391_07810</name>
</gene>
<comment type="cofactor">
    <cofactor evidence="8">
        <name>a divalent metal cation</name>
        <dbReference type="ChEBI" id="CHEBI:60240"/>
    </cofactor>
    <text evidence="8">Binds 2 divalent metal cations per subunit.</text>
</comment>
<keyword evidence="10" id="KW-1185">Reference proteome</keyword>
<reference evidence="9" key="1">
    <citation type="journal article" date="2014" name="Int. J. Syst. Evol. Microbiol.">
        <title>Complete genome sequence of Corynebacterium casei LMG S-19264T (=DSM 44701T), isolated from a smear-ripened cheese.</title>
        <authorList>
            <consortium name="US DOE Joint Genome Institute (JGI-PGF)"/>
            <person name="Walter F."/>
            <person name="Albersmeier A."/>
            <person name="Kalinowski J."/>
            <person name="Ruckert C."/>
        </authorList>
    </citation>
    <scope>NUCLEOTIDE SEQUENCE</scope>
    <source>
        <strain evidence="9">CGMCC 1.15371</strain>
    </source>
</reference>
<evidence type="ECO:0000256" key="7">
    <source>
        <dbReference type="PIRSR" id="PIRSR001123-1"/>
    </source>
</evidence>
<dbReference type="Gene3D" id="2.40.30.40">
    <property type="entry name" value="Peptidase M42, domain 2"/>
    <property type="match status" value="1"/>
</dbReference>
<dbReference type="GO" id="GO:0004177">
    <property type="term" value="F:aminopeptidase activity"/>
    <property type="evidence" value="ECO:0007669"/>
    <property type="project" value="UniProtKB-UniRule"/>
</dbReference>
<dbReference type="CDD" id="cd05656">
    <property type="entry name" value="M42_Frv"/>
    <property type="match status" value="1"/>
</dbReference>
<dbReference type="GO" id="GO:0046872">
    <property type="term" value="F:metal ion binding"/>
    <property type="evidence" value="ECO:0007669"/>
    <property type="project" value="UniProtKB-UniRule"/>
</dbReference>
<keyword evidence="3" id="KW-0645">Protease</keyword>
<evidence type="ECO:0000313" key="9">
    <source>
        <dbReference type="EMBL" id="GGE31567.1"/>
    </source>
</evidence>
<keyword evidence="4 8" id="KW-0479">Metal-binding</keyword>
<evidence type="ECO:0000256" key="4">
    <source>
        <dbReference type="ARBA" id="ARBA00022723"/>
    </source>
</evidence>
<sequence>MKATKTYLQELTALNAVSSKEDPVIQYMKMHFSEYSNEVTVDRIGNVICHFPSNKEDSKKVMIFGHMDEVGFMIRYIDEKGFIYIERIGGSNINVLPGSRVDIIGEKGTVIGLFGTKAYHFLKPEEKGTLPNQQSLYIDIGVKSKEEAEAMGVKVGCWACYHSDFIERENGWVTNKAMDNRVACTILLQLAEQLSTVSTPFNWDIYLVACVQEEFNIRGVLPAVRKINPDVSIGIDVTPACDTPDLNHYSDVVLDGGPALTFLNYHGKGTLAGVLPDEQLLQAFIQISEVNNVPYQREVAVGVITENAFIVFEEYGVAVANVSIPTRYTHTPIETISLHDLEQTVRLLFNFLTHLDESSHFGKNH</sequence>
<dbReference type="Proteomes" id="UP000628775">
    <property type="component" value="Unassembled WGS sequence"/>
</dbReference>
<dbReference type="InterPro" id="IPR051464">
    <property type="entry name" value="Peptidase_M42_aminopept"/>
</dbReference>
<protein>
    <submittedName>
        <fullName evidence="9">Putative aminopeptidase SgcX</fullName>
    </submittedName>
</protein>
<dbReference type="PANTHER" id="PTHR32481:SF12">
    <property type="entry name" value="AMINOPEPTIDASE SGCX-RELATED"/>
    <property type="match status" value="1"/>
</dbReference>
<evidence type="ECO:0000256" key="3">
    <source>
        <dbReference type="ARBA" id="ARBA00022670"/>
    </source>
</evidence>
<dbReference type="PIRSF" id="PIRSF001123">
    <property type="entry name" value="PepA_GA"/>
    <property type="match status" value="1"/>
</dbReference>
<dbReference type="AlphaFoldDB" id="A0A8J2VLK8"/>
<evidence type="ECO:0000256" key="6">
    <source>
        <dbReference type="PIRNR" id="PIRNR001123"/>
    </source>
</evidence>
<feature type="binding site" evidence="8">
    <location>
        <position position="66"/>
    </location>
    <ligand>
        <name>Zn(2+)</name>
        <dbReference type="ChEBI" id="CHEBI:29105"/>
        <label>1</label>
    </ligand>
</feature>
<evidence type="ECO:0000256" key="5">
    <source>
        <dbReference type="ARBA" id="ARBA00022801"/>
    </source>
</evidence>
<comment type="similarity">
    <text evidence="1 6">Belongs to the peptidase M42 family.</text>
</comment>
<dbReference type="PANTHER" id="PTHR32481">
    <property type="entry name" value="AMINOPEPTIDASE"/>
    <property type="match status" value="1"/>
</dbReference>
<keyword evidence="2 9" id="KW-0031">Aminopeptidase</keyword>
<comment type="caution">
    <text evidence="9">The sequence shown here is derived from an EMBL/GenBank/DDBJ whole genome shotgun (WGS) entry which is preliminary data.</text>
</comment>
<dbReference type="InterPro" id="IPR023367">
    <property type="entry name" value="Peptidase_M42_dom2"/>
</dbReference>
<keyword evidence="5" id="KW-0378">Hydrolase</keyword>
<evidence type="ECO:0000313" key="10">
    <source>
        <dbReference type="Proteomes" id="UP000628775"/>
    </source>
</evidence>
<proteinExistence type="inferred from homology"/>
<dbReference type="Pfam" id="PF05343">
    <property type="entry name" value="Peptidase_M42"/>
    <property type="match status" value="1"/>
</dbReference>
<evidence type="ECO:0000256" key="8">
    <source>
        <dbReference type="PIRSR" id="PIRSR001123-2"/>
    </source>
</evidence>
<evidence type="ECO:0000256" key="1">
    <source>
        <dbReference type="ARBA" id="ARBA00006272"/>
    </source>
</evidence>
<reference evidence="9" key="2">
    <citation type="submission" date="2020-09" db="EMBL/GenBank/DDBJ databases">
        <authorList>
            <person name="Sun Q."/>
            <person name="Zhou Y."/>
        </authorList>
    </citation>
    <scope>NUCLEOTIDE SEQUENCE</scope>
    <source>
        <strain evidence="9">CGMCC 1.15371</strain>
    </source>
</reference>
<dbReference type="Gene3D" id="3.40.630.10">
    <property type="entry name" value="Zn peptidases"/>
    <property type="match status" value="1"/>
</dbReference>
<dbReference type="RefSeq" id="WP_188689425.1">
    <property type="nucleotide sequence ID" value="NZ_BMIR01000002.1"/>
</dbReference>
<dbReference type="GO" id="GO:0006508">
    <property type="term" value="P:proteolysis"/>
    <property type="evidence" value="ECO:0007669"/>
    <property type="project" value="UniProtKB-KW"/>
</dbReference>
<dbReference type="SUPFAM" id="SSF101821">
    <property type="entry name" value="Aminopeptidase/glucanase lid domain"/>
    <property type="match status" value="1"/>
</dbReference>
<feature type="binding site" evidence="8">
    <location>
        <position position="236"/>
    </location>
    <ligand>
        <name>Zn(2+)</name>
        <dbReference type="ChEBI" id="CHEBI:29105"/>
        <label>1</label>
    </ligand>
</feature>
<feature type="binding site" evidence="8">
    <location>
        <position position="330"/>
    </location>
    <ligand>
        <name>Zn(2+)</name>
        <dbReference type="ChEBI" id="CHEBI:29105"/>
        <label>2</label>
    </ligand>
</feature>
<accession>A0A8J2VLK8</accession>
<dbReference type="SUPFAM" id="SSF53187">
    <property type="entry name" value="Zn-dependent exopeptidases"/>
    <property type="match status" value="1"/>
</dbReference>
<name>A0A8J2VLK8_9BACL</name>
<organism evidence="9 10">
    <name type="scientific">Pullulanibacillus camelliae</name>
    <dbReference type="NCBI Taxonomy" id="1707096"/>
    <lineage>
        <taxon>Bacteria</taxon>
        <taxon>Bacillati</taxon>
        <taxon>Bacillota</taxon>
        <taxon>Bacilli</taxon>
        <taxon>Bacillales</taxon>
        <taxon>Sporolactobacillaceae</taxon>
        <taxon>Pullulanibacillus</taxon>
    </lineage>
</organism>
<feature type="active site" description="Proton acceptor" evidence="7">
    <location>
        <position position="213"/>
    </location>
</feature>
<dbReference type="EMBL" id="BMIR01000002">
    <property type="protein sequence ID" value="GGE31567.1"/>
    <property type="molecule type" value="Genomic_DNA"/>
</dbReference>
<feature type="binding site" evidence="8">
    <location>
        <position position="214"/>
    </location>
    <ligand>
        <name>Zn(2+)</name>
        <dbReference type="ChEBI" id="CHEBI:29105"/>
        <label>2</label>
    </ligand>
</feature>
<evidence type="ECO:0000256" key="2">
    <source>
        <dbReference type="ARBA" id="ARBA00022438"/>
    </source>
</evidence>